<dbReference type="Proteomes" id="UP000183788">
    <property type="component" value="Unassembled WGS sequence"/>
</dbReference>
<evidence type="ECO:0000313" key="1">
    <source>
        <dbReference type="EMBL" id="SFW85885.1"/>
    </source>
</evidence>
<protein>
    <submittedName>
        <fullName evidence="1">Uncharacterized protein</fullName>
    </submittedName>
</protein>
<reference evidence="2 4" key="2">
    <citation type="submission" date="2023-11" db="EMBL/GenBank/DDBJ databases">
        <title>MicrobeMod: A computational toolkit for identifying prokaryotic methylation and restriction-modification with nanopore sequencing.</title>
        <authorList>
            <person name="Crits-Christoph A."/>
            <person name="Kang S.C."/>
            <person name="Lee H."/>
            <person name="Ostrov N."/>
        </authorList>
    </citation>
    <scope>NUCLEOTIDE SEQUENCE [LARGE SCALE GENOMIC DNA]</scope>
    <source>
        <strain evidence="2 4">ATCC 23090</strain>
    </source>
</reference>
<reference evidence="1 3" key="1">
    <citation type="submission" date="2016-11" db="EMBL/GenBank/DDBJ databases">
        <authorList>
            <person name="Jaros S."/>
            <person name="Januszkiewicz K."/>
            <person name="Wedrychowicz H."/>
        </authorList>
    </citation>
    <scope>NUCLEOTIDE SEQUENCE [LARGE SCALE GENOMIC DNA]</scope>
    <source>
        <strain evidence="1 3">DSM 784</strain>
    </source>
</reference>
<sequence length="174" mass="20059">MITAYHIIASENIDFPVDLTMDFSKGMPEMEQAERFKYFNSHSKGIKWYTGEDEHIIYEEGQNIHGLITPDFKKFVAVYQYNHPEFNSPSNVVIYNEDKTIHMRVPLVCPVSAKNIESDSAFEGLYIGGVVWKRNQLGEIITALNLIFNREYVETRVFDYITGEIGACIGTYRL</sequence>
<dbReference type="AlphaFoldDB" id="A0A1K1SPU0"/>
<evidence type="ECO:0000313" key="3">
    <source>
        <dbReference type="Proteomes" id="UP000183788"/>
    </source>
</evidence>
<dbReference type="OrthoDB" id="1341760at2"/>
<name>A0A1K1SPU0_9BACT</name>
<proteinExistence type="predicted"/>
<dbReference type="EMBL" id="CP140154">
    <property type="protein sequence ID" value="WQG87831.1"/>
    <property type="molecule type" value="Genomic_DNA"/>
</dbReference>
<dbReference type="Proteomes" id="UP001326715">
    <property type="component" value="Chromosome"/>
</dbReference>
<dbReference type="EMBL" id="FPIZ01000027">
    <property type="protein sequence ID" value="SFW85885.1"/>
    <property type="molecule type" value="Genomic_DNA"/>
</dbReference>
<organism evidence="1 3">
    <name type="scientific">Chitinophaga sancti</name>
    <dbReference type="NCBI Taxonomy" id="1004"/>
    <lineage>
        <taxon>Bacteria</taxon>
        <taxon>Pseudomonadati</taxon>
        <taxon>Bacteroidota</taxon>
        <taxon>Chitinophagia</taxon>
        <taxon>Chitinophagales</taxon>
        <taxon>Chitinophagaceae</taxon>
        <taxon>Chitinophaga</taxon>
    </lineage>
</organism>
<accession>A0A1K1SPU0</accession>
<evidence type="ECO:0000313" key="2">
    <source>
        <dbReference type="EMBL" id="WQG87831.1"/>
    </source>
</evidence>
<keyword evidence="4" id="KW-1185">Reference proteome</keyword>
<evidence type="ECO:0000313" key="4">
    <source>
        <dbReference type="Proteomes" id="UP001326715"/>
    </source>
</evidence>
<dbReference type="RefSeq" id="WP_072365165.1">
    <property type="nucleotide sequence ID" value="NZ_CP139972.1"/>
</dbReference>
<gene>
    <name evidence="1" type="ORF">SAMN05661012_05810</name>
    <name evidence="2" type="ORF">SR876_23165</name>
</gene>